<reference evidence="10 11" key="1">
    <citation type="submission" date="2020-08" db="EMBL/GenBank/DDBJ databases">
        <title>Plant Genome Project.</title>
        <authorList>
            <person name="Zhang R.-G."/>
        </authorList>
    </citation>
    <scope>NUCLEOTIDE SEQUENCE [LARGE SCALE GENOMIC DNA]</scope>
    <source>
        <tissue evidence="10">Rhizome</tissue>
    </source>
</reference>
<dbReference type="PANTHER" id="PTHR22937">
    <property type="entry name" value="E3 UBIQUITIN-PROTEIN LIGASE RNF165"/>
    <property type="match status" value="1"/>
</dbReference>
<evidence type="ECO:0000256" key="6">
    <source>
        <dbReference type="ARBA" id="ARBA00022786"/>
    </source>
</evidence>
<dbReference type="GO" id="GO:0061630">
    <property type="term" value="F:ubiquitin protein ligase activity"/>
    <property type="evidence" value="ECO:0007669"/>
    <property type="project" value="UniProtKB-EC"/>
</dbReference>
<keyword evidence="4" id="KW-0479">Metal-binding</keyword>
<evidence type="ECO:0000256" key="7">
    <source>
        <dbReference type="ARBA" id="ARBA00022833"/>
    </source>
</evidence>
<dbReference type="GO" id="GO:0008270">
    <property type="term" value="F:zinc ion binding"/>
    <property type="evidence" value="ECO:0007669"/>
    <property type="project" value="UniProtKB-KW"/>
</dbReference>
<evidence type="ECO:0000256" key="3">
    <source>
        <dbReference type="ARBA" id="ARBA00022679"/>
    </source>
</evidence>
<evidence type="ECO:0000313" key="10">
    <source>
        <dbReference type="EMBL" id="KAG6531284.1"/>
    </source>
</evidence>
<protein>
    <recommendedName>
        <fullName evidence="2">RING-type E3 ubiquitin transferase</fullName>
        <ecNumber evidence="2">2.3.2.27</ecNumber>
    </recommendedName>
</protein>
<keyword evidence="11" id="KW-1185">Reference proteome</keyword>
<dbReference type="Gene3D" id="3.30.40.10">
    <property type="entry name" value="Zinc/RING finger domain, C3HC4 (zinc finger)"/>
    <property type="match status" value="1"/>
</dbReference>
<evidence type="ECO:0000256" key="8">
    <source>
        <dbReference type="PROSITE-ProRule" id="PRU00175"/>
    </source>
</evidence>
<accession>A0A8J5LRF8</accession>
<sequence length="178" mass="20210">MQNVSYGAVVGSEANLAGMWPTFADGVVPPRYSRQLPSIGLFNRASPGRGATQDMVFLGQMILALIDWISIGPLNCPGAIMDQSTFYDPRSLFDEHHDMRLDIENKNYGNLELLSLIHHVFVWFSDRYFLYCQQESYKHRERLGRLKCGHDFHACCIKQLLLIKNICPVCKALALEDS</sequence>
<comment type="catalytic activity">
    <reaction evidence="1">
        <text>S-ubiquitinyl-[E2 ubiquitin-conjugating enzyme]-L-cysteine + [acceptor protein]-L-lysine = [E2 ubiquitin-conjugating enzyme]-L-cysteine + N(6)-ubiquitinyl-[acceptor protein]-L-lysine.</text>
        <dbReference type="EC" id="2.3.2.27"/>
    </reaction>
</comment>
<dbReference type="AlphaFoldDB" id="A0A8J5LRF8"/>
<feature type="domain" description="RING-type" evidence="9">
    <location>
        <begin position="132"/>
        <end position="171"/>
    </location>
</feature>
<dbReference type="InterPro" id="IPR013083">
    <property type="entry name" value="Znf_RING/FYVE/PHD"/>
</dbReference>
<keyword evidence="7" id="KW-0862">Zinc</keyword>
<dbReference type="Proteomes" id="UP000734854">
    <property type="component" value="Unassembled WGS sequence"/>
</dbReference>
<evidence type="ECO:0000256" key="5">
    <source>
        <dbReference type="ARBA" id="ARBA00022771"/>
    </source>
</evidence>
<evidence type="ECO:0000256" key="1">
    <source>
        <dbReference type="ARBA" id="ARBA00000900"/>
    </source>
</evidence>
<dbReference type="EC" id="2.3.2.27" evidence="2"/>
<dbReference type="InterPro" id="IPR045191">
    <property type="entry name" value="MBR1/2-like"/>
</dbReference>
<dbReference type="PROSITE" id="PS50089">
    <property type="entry name" value="ZF_RING_2"/>
    <property type="match status" value="1"/>
</dbReference>
<evidence type="ECO:0000256" key="2">
    <source>
        <dbReference type="ARBA" id="ARBA00012483"/>
    </source>
</evidence>
<dbReference type="PANTHER" id="PTHR22937:SF65">
    <property type="entry name" value="E3 UBIQUITIN-PROTEIN LIGASE ARK2C"/>
    <property type="match status" value="1"/>
</dbReference>
<evidence type="ECO:0000313" key="11">
    <source>
        <dbReference type="Proteomes" id="UP000734854"/>
    </source>
</evidence>
<keyword evidence="6" id="KW-0833">Ubl conjugation pathway</keyword>
<gene>
    <name evidence="10" type="ORF">ZIOFF_005088</name>
</gene>
<name>A0A8J5LRF8_ZINOF</name>
<keyword evidence="5 8" id="KW-0863">Zinc-finger</keyword>
<evidence type="ECO:0000259" key="9">
    <source>
        <dbReference type="PROSITE" id="PS50089"/>
    </source>
</evidence>
<organism evidence="10 11">
    <name type="scientific">Zingiber officinale</name>
    <name type="common">Ginger</name>
    <name type="synonym">Amomum zingiber</name>
    <dbReference type="NCBI Taxonomy" id="94328"/>
    <lineage>
        <taxon>Eukaryota</taxon>
        <taxon>Viridiplantae</taxon>
        <taxon>Streptophyta</taxon>
        <taxon>Embryophyta</taxon>
        <taxon>Tracheophyta</taxon>
        <taxon>Spermatophyta</taxon>
        <taxon>Magnoliopsida</taxon>
        <taxon>Liliopsida</taxon>
        <taxon>Zingiberales</taxon>
        <taxon>Zingiberaceae</taxon>
        <taxon>Zingiber</taxon>
    </lineage>
</organism>
<evidence type="ECO:0000256" key="4">
    <source>
        <dbReference type="ARBA" id="ARBA00022723"/>
    </source>
</evidence>
<dbReference type="InterPro" id="IPR001841">
    <property type="entry name" value="Znf_RING"/>
</dbReference>
<dbReference type="SUPFAM" id="SSF57850">
    <property type="entry name" value="RING/U-box"/>
    <property type="match status" value="1"/>
</dbReference>
<dbReference type="EMBL" id="JACMSC010000002">
    <property type="protein sequence ID" value="KAG6531284.1"/>
    <property type="molecule type" value="Genomic_DNA"/>
</dbReference>
<proteinExistence type="predicted"/>
<comment type="caution">
    <text evidence="10">The sequence shown here is derived from an EMBL/GenBank/DDBJ whole genome shotgun (WGS) entry which is preliminary data.</text>
</comment>
<dbReference type="Pfam" id="PF13639">
    <property type="entry name" value="zf-RING_2"/>
    <property type="match status" value="1"/>
</dbReference>
<keyword evidence="3" id="KW-0808">Transferase</keyword>